<reference evidence="4 5" key="1">
    <citation type="journal article" date="2021" name="Sci. Rep.">
        <title>Genome sequencing of the multicellular alga Astrephomene provides insights into convergent evolution of germ-soma differentiation.</title>
        <authorList>
            <person name="Yamashita S."/>
            <person name="Yamamoto K."/>
            <person name="Matsuzaki R."/>
            <person name="Suzuki S."/>
            <person name="Yamaguchi H."/>
            <person name="Hirooka S."/>
            <person name="Minakuchi Y."/>
            <person name="Miyagishima S."/>
            <person name="Kawachi M."/>
            <person name="Toyoda A."/>
            <person name="Nozaki H."/>
        </authorList>
    </citation>
    <scope>NUCLEOTIDE SEQUENCE [LARGE SCALE GENOMIC DNA]</scope>
    <source>
        <strain evidence="4 5">NIES-4017</strain>
    </source>
</reference>
<dbReference type="InterPro" id="IPR051458">
    <property type="entry name" value="Cyt/Met_Dipeptidase"/>
</dbReference>
<keyword evidence="2" id="KW-0479">Metal-binding</keyword>
<sequence length="158" mass="16991">RLKTAGLHAVEILPTDGPQPVVYGEWLGATDPRVPTVLVYGHYDVQPVDPIDAWETPPFQVVKRDGYYYGRGVDDDKGGLLEALQAVEAWLQETGAVPVNVKFLLEGQEEVMSPHLSSFLRAHTARLSAHLALSADGGQPGPQRGGISLGLRGIVSAE</sequence>
<evidence type="ECO:0000256" key="3">
    <source>
        <dbReference type="ARBA" id="ARBA00022801"/>
    </source>
</evidence>
<evidence type="ECO:0000313" key="4">
    <source>
        <dbReference type="EMBL" id="GFR48997.1"/>
    </source>
</evidence>
<protein>
    <submittedName>
        <fullName evidence="4">Uncharacterized protein</fullName>
    </submittedName>
</protein>
<dbReference type="PANTHER" id="PTHR43270">
    <property type="entry name" value="BETA-ALA-HIS DIPEPTIDASE"/>
    <property type="match status" value="1"/>
</dbReference>
<dbReference type="PANTHER" id="PTHR43270:SF12">
    <property type="entry name" value="SUCCINYL-DIAMINOPIMELATE DESUCCINYLASE"/>
    <property type="match status" value="1"/>
</dbReference>
<dbReference type="Gene3D" id="3.40.630.10">
    <property type="entry name" value="Zn peptidases"/>
    <property type="match status" value="1"/>
</dbReference>
<comment type="caution">
    <text evidence="4">The sequence shown here is derived from an EMBL/GenBank/DDBJ whole genome shotgun (WGS) entry which is preliminary data.</text>
</comment>
<feature type="non-terminal residue" evidence="4">
    <location>
        <position position="1"/>
    </location>
</feature>
<evidence type="ECO:0000256" key="1">
    <source>
        <dbReference type="ARBA" id="ARBA00022670"/>
    </source>
</evidence>
<name>A0AAD3HQE1_9CHLO</name>
<dbReference type="Proteomes" id="UP001054857">
    <property type="component" value="Unassembled WGS sequence"/>
</dbReference>
<dbReference type="GO" id="GO:0006508">
    <property type="term" value="P:proteolysis"/>
    <property type="evidence" value="ECO:0007669"/>
    <property type="project" value="UniProtKB-KW"/>
</dbReference>
<keyword evidence="3" id="KW-0378">Hydrolase</keyword>
<dbReference type="GO" id="GO:0008233">
    <property type="term" value="F:peptidase activity"/>
    <property type="evidence" value="ECO:0007669"/>
    <property type="project" value="UniProtKB-KW"/>
</dbReference>
<gene>
    <name evidence="4" type="ORF">Agub_g11017</name>
</gene>
<dbReference type="InterPro" id="IPR002933">
    <property type="entry name" value="Peptidase_M20"/>
</dbReference>
<dbReference type="SUPFAM" id="SSF53187">
    <property type="entry name" value="Zn-dependent exopeptidases"/>
    <property type="match status" value="1"/>
</dbReference>
<dbReference type="EMBL" id="BMAR01000027">
    <property type="protein sequence ID" value="GFR48997.1"/>
    <property type="molecule type" value="Genomic_DNA"/>
</dbReference>
<dbReference type="AlphaFoldDB" id="A0AAD3HQE1"/>
<evidence type="ECO:0000256" key="2">
    <source>
        <dbReference type="ARBA" id="ARBA00022723"/>
    </source>
</evidence>
<proteinExistence type="predicted"/>
<organism evidence="4 5">
    <name type="scientific">Astrephomene gubernaculifera</name>
    <dbReference type="NCBI Taxonomy" id="47775"/>
    <lineage>
        <taxon>Eukaryota</taxon>
        <taxon>Viridiplantae</taxon>
        <taxon>Chlorophyta</taxon>
        <taxon>core chlorophytes</taxon>
        <taxon>Chlorophyceae</taxon>
        <taxon>CS clade</taxon>
        <taxon>Chlamydomonadales</taxon>
        <taxon>Astrephomenaceae</taxon>
        <taxon>Astrephomene</taxon>
    </lineage>
</organism>
<keyword evidence="5" id="KW-1185">Reference proteome</keyword>
<keyword evidence="1" id="KW-0645">Protease</keyword>
<dbReference type="Pfam" id="PF01546">
    <property type="entry name" value="Peptidase_M20"/>
    <property type="match status" value="1"/>
</dbReference>
<evidence type="ECO:0000313" key="5">
    <source>
        <dbReference type="Proteomes" id="UP001054857"/>
    </source>
</evidence>
<feature type="non-terminal residue" evidence="4">
    <location>
        <position position="158"/>
    </location>
</feature>
<dbReference type="GO" id="GO:0046872">
    <property type="term" value="F:metal ion binding"/>
    <property type="evidence" value="ECO:0007669"/>
    <property type="project" value="UniProtKB-KW"/>
</dbReference>
<accession>A0AAD3HQE1</accession>